<evidence type="ECO:0000313" key="2">
    <source>
        <dbReference type="Proteomes" id="UP000317078"/>
    </source>
</evidence>
<gene>
    <name evidence="1" type="ORF">EAH89_16375</name>
</gene>
<dbReference type="AlphaFoldDB" id="A0A502FW02"/>
<dbReference type="RefSeq" id="WP_140884785.1">
    <property type="nucleotide sequence ID" value="NZ_RCZP01000016.1"/>
</dbReference>
<dbReference type="Proteomes" id="UP000317078">
    <property type="component" value="Unassembled WGS sequence"/>
</dbReference>
<name>A0A502FW02_9PROT</name>
<reference evidence="1 2" key="1">
    <citation type="journal article" date="2019" name="Environ. Microbiol.">
        <title>Species interactions and distinct microbial communities in high Arctic permafrost affected cryosols are associated with the CH4 and CO2 gas fluxes.</title>
        <authorList>
            <person name="Altshuler I."/>
            <person name="Hamel J."/>
            <person name="Turney S."/>
            <person name="Magnuson E."/>
            <person name="Levesque R."/>
            <person name="Greer C."/>
            <person name="Whyte L.G."/>
        </authorList>
    </citation>
    <scope>NUCLEOTIDE SEQUENCE [LARGE SCALE GENOMIC DNA]</scope>
    <source>
        <strain evidence="1 2">S9.3B</strain>
    </source>
</reference>
<evidence type="ECO:0000313" key="1">
    <source>
        <dbReference type="EMBL" id="TPG53540.1"/>
    </source>
</evidence>
<dbReference type="EMBL" id="RCZP01000016">
    <property type="protein sequence ID" value="TPG53540.1"/>
    <property type="molecule type" value="Genomic_DNA"/>
</dbReference>
<keyword evidence="2" id="KW-1185">Reference proteome</keyword>
<protein>
    <submittedName>
        <fullName evidence="1">Uncharacterized protein</fullName>
    </submittedName>
</protein>
<organism evidence="1 2">
    <name type="scientific">Muricoccus nepalensis</name>
    <dbReference type="NCBI Taxonomy" id="1854500"/>
    <lineage>
        <taxon>Bacteria</taxon>
        <taxon>Pseudomonadati</taxon>
        <taxon>Pseudomonadota</taxon>
        <taxon>Alphaproteobacteria</taxon>
        <taxon>Acetobacterales</taxon>
        <taxon>Roseomonadaceae</taxon>
        <taxon>Muricoccus</taxon>
    </lineage>
</organism>
<sequence>MRVLQPGRDYFPPRVLLRGDRPALAGFRPAVGTACEEGAVREDGPAAGTGLPVAAATVIPAAALPSAPA</sequence>
<comment type="caution">
    <text evidence="1">The sequence shown here is derived from an EMBL/GenBank/DDBJ whole genome shotgun (WGS) entry which is preliminary data.</text>
</comment>
<proteinExistence type="predicted"/>
<accession>A0A502FW02</accession>